<protein>
    <submittedName>
        <fullName evidence="2">Uncharacterized protein</fullName>
    </submittedName>
</protein>
<evidence type="ECO:0000313" key="3">
    <source>
        <dbReference type="Proteomes" id="UP001190926"/>
    </source>
</evidence>
<proteinExistence type="predicted"/>
<feature type="compositionally biased region" description="Polar residues" evidence="1">
    <location>
        <begin position="277"/>
        <end position="291"/>
    </location>
</feature>
<feature type="compositionally biased region" description="Polar residues" evidence="1">
    <location>
        <begin position="125"/>
        <end position="138"/>
    </location>
</feature>
<feature type="region of interest" description="Disordered" evidence="1">
    <location>
        <begin position="125"/>
        <end position="195"/>
    </location>
</feature>
<feature type="region of interest" description="Disordered" evidence="1">
    <location>
        <begin position="424"/>
        <end position="454"/>
    </location>
</feature>
<keyword evidence="3" id="KW-1185">Reference proteome</keyword>
<feature type="compositionally biased region" description="Polar residues" evidence="1">
    <location>
        <begin position="428"/>
        <end position="443"/>
    </location>
</feature>
<dbReference type="EMBL" id="SDAM02000068">
    <property type="protein sequence ID" value="KAH6832537.1"/>
    <property type="molecule type" value="Genomic_DNA"/>
</dbReference>
<organism evidence="2 3">
    <name type="scientific">Perilla frutescens var. hirtella</name>
    <name type="common">Perilla citriodora</name>
    <name type="synonym">Perilla setoyensis</name>
    <dbReference type="NCBI Taxonomy" id="608512"/>
    <lineage>
        <taxon>Eukaryota</taxon>
        <taxon>Viridiplantae</taxon>
        <taxon>Streptophyta</taxon>
        <taxon>Embryophyta</taxon>
        <taxon>Tracheophyta</taxon>
        <taxon>Spermatophyta</taxon>
        <taxon>Magnoliopsida</taxon>
        <taxon>eudicotyledons</taxon>
        <taxon>Gunneridae</taxon>
        <taxon>Pentapetalae</taxon>
        <taxon>asterids</taxon>
        <taxon>lamiids</taxon>
        <taxon>Lamiales</taxon>
        <taxon>Lamiaceae</taxon>
        <taxon>Nepetoideae</taxon>
        <taxon>Elsholtzieae</taxon>
        <taxon>Perilla</taxon>
    </lineage>
</organism>
<name>A0AAD4JF15_PERFH</name>
<gene>
    <name evidence="2" type="ORF">C2S53_008836</name>
</gene>
<feature type="compositionally biased region" description="Basic and acidic residues" evidence="1">
    <location>
        <begin position="156"/>
        <end position="173"/>
    </location>
</feature>
<feature type="region of interest" description="Disordered" evidence="1">
    <location>
        <begin position="237"/>
        <end position="291"/>
    </location>
</feature>
<evidence type="ECO:0000256" key="1">
    <source>
        <dbReference type="SAM" id="MobiDB-lite"/>
    </source>
</evidence>
<accession>A0AAD4JF15</accession>
<reference evidence="2 3" key="1">
    <citation type="journal article" date="2021" name="Nat. Commun.">
        <title>Incipient diploidization of the medicinal plant Perilla within 10,000 years.</title>
        <authorList>
            <person name="Zhang Y."/>
            <person name="Shen Q."/>
            <person name="Leng L."/>
            <person name="Zhang D."/>
            <person name="Chen S."/>
            <person name="Shi Y."/>
            <person name="Ning Z."/>
            <person name="Chen S."/>
        </authorList>
    </citation>
    <scope>NUCLEOTIDE SEQUENCE [LARGE SCALE GENOMIC DNA]</scope>
    <source>
        <strain evidence="3">cv. PC099</strain>
    </source>
</reference>
<comment type="caution">
    <text evidence="2">The sequence shown here is derived from an EMBL/GenBank/DDBJ whole genome shotgun (WGS) entry which is preliminary data.</text>
</comment>
<dbReference type="AlphaFoldDB" id="A0AAD4JF15"/>
<dbReference type="Proteomes" id="UP001190926">
    <property type="component" value="Unassembled WGS sequence"/>
</dbReference>
<sequence length="485" mass="54235">MLMHFIGLVPRTRQAIGGKGSGQYHFYGPIWALQVIPELASETGVHSGQLTVPRCLKWTFSRPATNPATLLQRTSRVVTLVPSPEETGTSYYLSMQLEPGAQSVRFLPSRFGNKKKMLANAASCYSTSAAEATSQPSSRELRDEPDPDYIPGLRPPTEEAPEHTVDPIHRESPPRAWGRKRSRRDRSQSSGEPSESFLQMVVDDVMPCVGELIDMTIALCVQEYVDRAIDRALAGLSSRARRSPTSDVRDRHSPEPSDRSAAHRAPTPPLGRAPQPTVVQEGTSTSAPRHGGFSTTYQFMNGIDDSSLQIAYSRFRLQGPDTVIQIYFNSDRLRQSWFDELEDPSTELKDVHMSYFLSAIARRVRRDNGCPTTVANTGLYEALVGAWKTLHPLDPQCRGAYEEDDYQWWIPAQGLIHQIQGSDGRYQDSVNEPNAMGQYNTASDMHLDRPAPTSTYSPRRCLYDMRRQPPEIAWSRVSISSLSYS</sequence>
<feature type="compositionally biased region" description="Basic and acidic residues" evidence="1">
    <location>
        <begin position="247"/>
        <end position="261"/>
    </location>
</feature>
<evidence type="ECO:0000313" key="2">
    <source>
        <dbReference type="EMBL" id="KAH6832537.1"/>
    </source>
</evidence>